<comment type="subcellular location">
    <subcellularLocation>
        <location evidence="1">Cell envelope</location>
    </subcellularLocation>
</comment>
<organism evidence="6 7">
    <name type="scientific">Hyphomicrobium album</name>
    <dbReference type="NCBI Taxonomy" id="2665159"/>
    <lineage>
        <taxon>Bacteria</taxon>
        <taxon>Pseudomonadati</taxon>
        <taxon>Pseudomonadota</taxon>
        <taxon>Alphaproteobacteria</taxon>
        <taxon>Hyphomicrobiales</taxon>
        <taxon>Hyphomicrobiaceae</taxon>
        <taxon>Hyphomicrobium</taxon>
    </lineage>
</organism>
<keyword evidence="4" id="KW-0812">Transmembrane</keyword>
<feature type="domain" description="Multidrug resistance protein MdtA-like barrel-sandwich hybrid" evidence="5">
    <location>
        <begin position="79"/>
        <end position="271"/>
    </location>
</feature>
<evidence type="ECO:0000256" key="3">
    <source>
        <dbReference type="SAM" id="MobiDB-lite"/>
    </source>
</evidence>
<dbReference type="InterPro" id="IPR050465">
    <property type="entry name" value="UPF0194_transport"/>
</dbReference>
<dbReference type="GO" id="GO:0030313">
    <property type="term" value="C:cell envelope"/>
    <property type="evidence" value="ECO:0007669"/>
    <property type="project" value="UniProtKB-SubCell"/>
</dbReference>
<comment type="caution">
    <text evidence="6">The sequence shown here is derived from an EMBL/GenBank/DDBJ whole genome shotgun (WGS) entry which is preliminary data.</text>
</comment>
<dbReference type="AlphaFoldDB" id="A0A6I3KSK8"/>
<dbReference type="Gene3D" id="2.40.30.170">
    <property type="match status" value="1"/>
</dbReference>
<dbReference type="PANTHER" id="PTHR32347:SF27">
    <property type="entry name" value="RND EFFLUX PUMP MEMBRANE FUSION PROTEIN BARREL-SANDWICH DOMAIN-CONTAINING PROTEIN"/>
    <property type="match status" value="1"/>
</dbReference>
<keyword evidence="4" id="KW-1133">Transmembrane helix</keyword>
<gene>
    <name evidence="6" type="ORF">GIW81_15330</name>
</gene>
<feature type="compositionally biased region" description="Basic and acidic residues" evidence="3">
    <location>
        <begin position="132"/>
        <end position="151"/>
    </location>
</feature>
<name>A0A6I3KSK8_9HYPH</name>
<evidence type="ECO:0000313" key="7">
    <source>
        <dbReference type="Proteomes" id="UP000440694"/>
    </source>
</evidence>
<proteinExistence type="predicted"/>
<keyword evidence="7" id="KW-1185">Reference proteome</keyword>
<evidence type="ECO:0000256" key="1">
    <source>
        <dbReference type="ARBA" id="ARBA00004196"/>
    </source>
</evidence>
<feature type="region of interest" description="Disordered" evidence="3">
    <location>
        <begin position="172"/>
        <end position="193"/>
    </location>
</feature>
<feature type="compositionally biased region" description="Basic and acidic residues" evidence="3">
    <location>
        <begin position="184"/>
        <end position="193"/>
    </location>
</feature>
<evidence type="ECO:0000259" key="5">
    <source>
        <dbReference type="Pfam" id="PF25917"/>
    </source>
</evidence>
<dbReference type="Proteomes" id="UP000440694">
    <property type="component" value="Unassembled WGS sequence"/>
</dbReference>
<protein>
    <submittedName>
        <fullName evidence="6">HlyD family efflux transporter periplasmic adaptor subunit</fullName>
    </submittedName>
</protein>
<evidence type="ECO:0000256" key="2">
    <source>
        <dbReference type="ARBA" id="ARBA00023054"/>
    </source>
</evidence>
<dbReference type="PANTHER" id="PTHR32347">
    <property type="entry name" value="EFFLUX SYSTEM COMPONENT YKNX-RELATED"/>
    <property type="match status" value="1"/>
</dbReference>
<sequence length="365" mass="39225">MTMTPTHRRKVSAAAIGSDEMLRTIGIVAALVAAALLGYVLSEGTYFSGETKTAKETPKTGAQWVAAAPGRVEPGSGEVNIGVAILGQVADVTVKLNDDVEEGELLIRLDDEEARARLAAAEAEAGLRKRQRDAEPSTSGREDVTKGEDNVFSSEREVIGARFELDAALTGKRRGEATEQQLADARRRLGKAQERVERERLSYAQAQAKASLPSPNQFESALTAARANVALAASQLDKTRIRTPRKGSVLQLSVKQGEIVSPSPEHPLVVVGDMDVLKVKAEVDDGDVAKIKVGQKAFVRSINYPGKDFEGKVTALAPTMATPRISARGPRRPSDIEVLEMTIDLEGDVPLLPGMRVEAFVRPDR</sequence>
<feature type="transmembrane region" description="Helical" evidence="4">
    <location>
        <begin position="21"/>
        <end position="41"/>
    </location>
</feature>
<dbReference type="Gene3D" id="2.40.50.100">
    <property type="match status" value="1"/>
</dbReference>
<reference evidence="6 7" key="1">
    <citation type="submission" date="2019-11" db="EMBL/GenBank/DDBJ databases">
        <title>Identification of a novel strain.</title>
        <authorList>
            <person name="Xu Q."/>
            <person name="Wang G."/>
        </authorList>
    </citation>
    <scope>NUCLEOTIDE SEQUENCE [LARGE SCALE GENOMIC DNA]</scope>
    <source>
        <strain evidence="7">xq</strain>
    </source>
</reference>
<dbReference type="SUPFAM" id="SSF111369">
    <property type="entry name" value="HlyD-like secretion proteins"/>
    <property type="match status" value="1"/>
</dbReference>
<dbReference type="Pfam" id="PF25917">
    <property type="entry name" value="BSH_RND"/>
    <property type="match status" value="1"/>
</dbReference>
<evidence type="ECO:0000256" key="4">
    <source>
        <dbReference type="SAM" id="Phobius"/>
    </source>
</evidence>
<accession>A0A6I3KSK8</accession>
<keyword evidence="2" id="KW-0175">Coiled coil</keyword>
<dbReference type="InterPro" id="IPR058625">
    <property type="entry name" value="MdtA-like_BSH"/>
</dbReference>
<keyword evidence="4" id="KW-0472">Membrane</keyword>
<evidence type="ECO:0000313" key="6">
    <source>
        <dbReference type="EMBL" id="MTD95711.1"/>
    </source>
</evidence>
<feature type="region of interest" description="Disordered" evidence="3">
    <location>
        <begin position="124"/>
        <end position="151"/>
    </location>
</feature>
<dbReference type="EMBL" id="WMBQ01000002">
    <property type="protein sequence ID" value="MTD95711.1"/>
    <property type="molecule type" value="Genomic_DNA"/>
</dbReference>